<dbReference type="NCBIfam" id="TIGR04183">
    <property type="entry name" value="Por_Secre_tail"/>
    <property type="match status" value="1"/>
</dbReference>
<dbReference type="InterPro" id="IPR025965">
    <property type="entry name" value="FlgD/Vpr_Ig-like"/>
</dbReference>
<name>A0A382D4X6_9ZZZZ</name>
<evidence type="ECO:0000259" key="1">
    <source>
        <dbReference type="Pfam" id="PF13860"/>
    </source>
</evidence>
<organism evidence="2">
    <name type="scientific">marine metagenome</name>
    <dbReference type="NCBI Taxonomy" id="408172"/>
    <lineage>
        <taxon>unclassified sequences</taxon>
        <taxon>metagenomes</taxon>
        <taxon>ecological metagenomes</taxon>
    </lineage>
</organism>
<dbReference type="InterPro" id="IPR015943">
    <property type="entry name" value="WD40/YVTN_repeat-like_dom_sf"/>
</dbReference>
<dbReference type="CDD" id="cd15482">
    <property type="entry name" value="Sialidase_non-viral"/>
    <property type="match status" value="1"/>
</dbReference>
<dbReference type="AlphaFoldDB" id="A0A382D4X6"/>
<dbReference type="Gene3D" id="2.60.40.4070">
    <property type="match status" value="1"/>
</dbReference>
<sequence length="423" mass="47070">MIRRIVLLLFFLSISHGQWQEINQPSIGTVSIIMADGNELFTATNQAQVFTSINQADSWEILADTMNTQPYGVDLLFKKGDAVFFTQNIGVGPYNYVCLSGFAGWGPWQELPHQSSALTSMVANDSLIFTLLNGIYISSDMGETWTEIPEPPSTGYIRLNLATNNYLYVSHGCQVYRTADLGQTWEDITGILDDEGFASPYSCSTVLAMATHGDKLIISMYWGGGLGKLFVSDDYGTSWTVLNEFPIDHSVNAIVSKNNVLYVGTASTVSGVYYTSDLIAWIDYSVGLESYDRSISQLIATDEFLYKIGSTINSHKIPLPQLDINRETLLPFEFTLYQNYPNPFNPTTTLKYNLPEDALVNITINDMMGRVVKTMVNTQQNAGFKSVRWNATNDKGSPVSAGLYLYTIEAGQFRQTKKMVLLK</sequence>
<dbReference type="InterPro" id="IPR026444">
    <property type="entry name" value="Secre_tail"/>
</dbReference>
<dbReference type="Pfam" id="PF13860">
    <property type="entry name" value="FlgD_ig"/>
    <property type="match status" value="1"/>
</dbReference>
<dbReference type="SUPFAM" id="SSF110296">
    <property type="entry name" value="Oligoxyloglucan reducing end-specific cellobiohydrolase"/>
    <property type="match status" value="1"/>
</dbReference>
<proteinExistence type="predicted"/>
<protein>
    <recommendedName>
        <fullName evidence="1">FlgD/Vpr Ig-like domain-containing protein</fullName>
    </recommendedName>
</protein>
<feature type="domain" description="FlgD/Vpr Ig-like" evidence="1">
    <location>
        <begin position="348"/>
        <end position="410"/>
    </location>
</feature>
<dbReference type="EMBL" id="UINC01037377">
    <property type="protein sequence ID" value="SVB32771.1"/>
    <property type="molecule type" value="Genomic_DNA"/>
</dbReference>
<evidence type="ECO:0000313" key="2">
    <source>
        <dbReference type="EMBL" id="SVB32771.1"/>
    </source>
</evidence>
<gene>
    <name evidence="2" type="ORF">METZ01_LOCUS185625</name>
</gene>
<accession>A0A382D4X6</accession>
<reference evidence="2" key="1">
    <citation type="submission" date="2018-05" db="EMBL/GenBank/DDBJ databases">
        <authorList>
            <person name="Lanie J.A."/>
            <person name="Ng W.-L."/>
            <person name="Kazmierczak K.M."/>
            <person name="Andrzejewski T.M."/>
            <person name="Davidsen T.M."/>
            <person name="Wayne K.J."/>
            <person name="Tettelin H."/>
            <person name="Glass J.I."/>
            <person name="Rusch D."/>
            <person name="Podicherti R."/>
            <person name="Tsui H.-C.T."/>
            <person name="Winkler M.E."/>
        </authorList>
    </citation>
    <scope>NUCLEOTIDE SEQUENCE</scope>
</reference>
<dbReference type="Gene3D" id="2.130.10.10">
    <property type="entry name" value="YVTN repeat-like/Quinoprotein amine dehydrogenase"/>
    <property type="match status" value="1"/>
</dbReference>